<comment type="caution">
    <text evidence="3">The sequence shown here is derived from an EMBL/GenBank/DDBJ whole genome shotgun (WGS) entry which is preliminary data.</text>
</comment>
<keyword evidence="4" id="KW-1185">Reference proteome</keyword>
<evidence type="ECO:0000256" key="2">
    <source>
        <dbReference type="SAM" id="Phobius"/>
    </source>
</evidence>
<dbReference type="EMBL" id="PDKK01000011">
    <property type="protein sequence ID" value="RXK04115.1"/>
    <property type="molecule type" value="Genomic_DNA"/>
</dbReference>
<organism evidence="3 4">
    <name type="scientific">Halarcobacter ebronensis</name>
    <dbReference type="NCBI Taxonomy" id="1462615"/>
    <lineage>
        <taxon>Bacteria</taxon>
        <taxon>Pseudomonadati</taxon>
        <taxon>Campylobacterota</taxon>
        <taxon>Epsilonproteobacteria</taxon>
        <taxon>Campylobacterales</taxon>
        <taxon>Arcobacteraceae</taxon>
        <taxon>Halarcobacter</taxon>
    </lineage>
</organism>
<protein>
    <submittedName>
        <fullName evidence="3">Uncharacterized protein</fullName>
    </submittedName>
</protein>
<accession>A0A4Q1ALJ3</accession>
<reference evidence="3 4" key="1">
    <citation type="submission" date="2017-10" db="EMBL/GenBank/DDBJ databases">
        <title>Genomics of the genus Arcobacter.</title>
        <authorList>
            <person name="Perez-Cataluna A."/>
            <person name="Figueras M.J."/>
        </authorList>
    </citation>
    <scope>NUCLEOTIDE SEQUENCE [LARGE SCALE GENOMIC DNA]</scope>
    <source>
        <strain evidence="3 4">CECT 8441</strain>
    </source>
</reference>
<proteinExistence type="predicted"/>
<dbReference type="RefSeq" id="WP_129087869.1">
    <property type="nucleotide sequence ID" value="NZ_CP053836.1"/>
</dbReference>
<keyword evidence="2" id="KW-0472">Membrane</keyword>
<feature type="region of interest" description="Disordered" evidence="1">
    <location>
        <begin position="30"/>
        <end position="60"/>
    </location>
</feature>
<keyword evidence="2" id="KW-1133">Transmembrane helix</keyword>
<evidence type="ECO:0000256" key="1">
    <source>
        <dbReference type="SAM" id="MobiDB-lite"/>
    </source>
</evidence>
<evidence type="ECO:0000313" key="4">
    <source>
        <dbReference type="Proteomes" id="UP000289758"/>
    </source>
</evidence>
<gene>
    <name evidence="3" type="ORF">CRV07_11860</name>
</gene>
<name>A0A4Q1ALJ3_9BACT</name>
<keyword evidence="2" id="KW-0812">Transmembrane</keyword>
<dbReference type="Proteomes" id="UP000289758">
    <property type="component" value="Unassembled WGS sequence"/>
</dbReference>
<dbReference type="AlphaFoldDB" id="A0A4Q1ALJ3"/>
<feature type="transmembrane region" description="Helical" evidence="2">
    <location>
        <begin position="71"/>
        <end position="89"/>
    </location>
</feature>
<feature type="compositionally biased region" description="Polar residues" evidence="1">
    <location>
        <begin position="33"/>
        <end position="60"/>
    </location>
</feature>
<sequence>MAGTTESGWSWGDVQDTLFGIGGLWVSIEEAKNPTNNNQSQTSEASDLKPTPNQQIQQESSSTFFGIDFSQPKNILVAGIGVIAAIILIKKV</sequence>
<evidence type="ECO:0000313" key="3">
    <source>
        <dbReference type="EMBL" id="RXK04115.1"/>
    </source>
</evidence>